<feature type="region of interest" description="Disordered" evidence="1">
    <location>
        <begin position="1"/>
        <end position="59"/>
    </location>
</feature>
<feature type="compositionally biased region" description="Basic and acidic residues" evidence="1">
    <location>
        <begin position="30"/>
        <end position="47"/>
    </location>
</feature>
<feature type="compositionally biased region" description="Polar residues" evidence="1">
    <location>
        <begin position="50"/>
        <end position="59"/>
    </location>
</feature>
<name>A0A4Z2EZW2_9TELE</name>
<evidence type="ECO:0000313" key="2">
    <source>
        <dbReference type="EMBL" id="TNN34399.1"/>
    </source>
</evidence>
<organism evidence="2 3">
    <name type="scientific">Liparis tanakae</name>
    <name type="common">Tanaka's snailfish</name>
    <dbReference type="NCBI Taxonomy" id="230148"/>
    <lineage>
        <taxon>Eukaryota</taxon>
        <taxon>Metazoa</taxon>
        <taxon>Chordata</taxon>
        <taxon>Craniata</taxon>
        <taxon>Vertebrata</taxon>
        <taxon>Euteleostomi</taxon>
        <taxon>Actinopterygii</taxon>
        <taxon>Neopterygii</taxon>
        <taxon>Teleostei</taxon>
        <taxon>Neoteleostei</taxon>
        <taxon>Acanthomorphata</taxon>
        <taxon>Eupercaria</taxon>
        <taxon>Perciformes</taxon>
        <taxon>Cottioidei</taxon>
        <taxon>Cottales</taxon>
        <taxon>Liparidae</taxon>
        <taxon>Liparis</taxon>
    </lineage>
</organism>
<keyword evidence="3" id="KW-1185">Reference proteome</keyword>
<proteinExistence type="predicted"/>
<protein>
    <submittedName>
        <fullName evidence="2">Uncharacterized protein</fullName>
    </submittedName>
</protein>
<dbReference type="EMBL" id="SRLO01001971">
    <property type="protein sequence ID" value="TNN34399.1"/>
    <property type="molecule type" value="Genomic_DNA"/>
</dbReference>
<reference evidence="2 3" key="1">
    <citation type="submission" date="2019-03" db="EMBL/GenBank/DDBJ databases">
        <title>First draft genome of Liparis tanakae, snailfish: a comprehensive survey of snailfish specific genes.</title>
        <authorList>
            <person name="Kim W."/>
            <person name="Song I."/>
            <person name="Jeong J.-H."/>
            <person name="Kim D."/>
            <person name="Kim S."/>
            <person name="Ryu S."/>
            <person name="Song J.Y."/>
            <person name="Lee S.K."/>
        </authorList>
    </citation>
    <scope>NUCLEOTIDE SEQUENCE [LARGE SCALE GENOMIC DNA]</scope>
    <source>
        <tissue evidence="2">Muscle</tissue>
    </source>
</reference>
<dbReference type="AlphaFoldDB" id="A0A4Z2EZW2"/>
<evidence type="ECO:0000313" key="3">
    <source>
        <dbReference type="Proteomes" id="UP000314294"/>
    </source>
</evidence>
<dbReference type="Proteomes" id="UP000314294">
    <property type="component" value="Unassembled WGS sequence"/>
</dbReference>
<evidence type="ECO:0000256" key="1">
    <source>
        <dbReference type="SAM" id="MobiDB-lite"/>
    </source>
</evidence>
<gene>
    <name evidence="2" type="ORF">EYF80_055437</name>
</gene>
<accession>A0A4Z2EZW2</accession>
<comment type="caution">
    <text evidence="2">The sequence shown here is derived from an EMBL/GenBank/DDBJ whole genome shotgun (WGS) entry which is preliminary data.</text>
</comment>
<sequence length="120" mass="13979">MFLGDPGSSFHEPGAGFTLRPLTRRHVSGRRQDTRGTGLRARDEPAHSEPPTSASASYRSSHMETHIFHQFQTFGRNLAWEAWFQLQGAWFEREGRGLNYTAWFERQWAWFQLQGAWSHE</sequence>